<dbReference type="Gramene" id="AET1Gv20909400.5">
    <property type="protein sequence ID" value="AET1Gv20909400.5"/>
    <property type="gene ID" value="AET1Gv20909400"/>
</dbReference>
<evidence type="ECO:0000259" key="7">
    <source>
        <dbReference type="PROSITE" id="PS51358"/>
    </source>
</evidence>
<dbReference type="FunFam" id="1.10.246.90:FF:000001">
    <property type="entry name" value="Nucleolar protein 56"/>
    <property type="match status" value="1"/>
</dbReference>
<evidence type="ECO:0000256" key="6">
    <source>
        <dbReference type="SAM" id="MobiDB-lite"/>
    </source>
</evidence>
<comment type="subcellular location">
    <subcellularLocation>
        <location evidence="1">Nucleus</location>
        <location evidence="1">Nucleolus</location>
    </subcellularLocation>
</comment>
<dbReference type="PROSITE" id="PS51358">
    <property type="entry name" value="NOP"/>
    <property type="match status" value="1"/>
</dbReference>
<feature type="compositionally biased region" description="Basic and acidic residues" evidence="6">
    <location>
        <begin position="570"/>
        <end position="584"/>
    </location>
</feature>
<dbReference type="SMART" id="SM00931">
    <property type="entry name" value="NOSIC"/>
    <property type="match status" value="1"/>
</dbReference>
<reference evidence="9" key="2">
    <citation type="journal article" date="2017" name="Nat. Plants">
        <title>The Aegilops tauschii genome reveals multiple impacts of transposons.</title>
        <authorList>
            <person name="Zhao G."/>
            <person name="Zou C."/>
            <person name="Li K."/>
            <person name="Wang K."/>
            <person name="Li T."/>
            <person name="Gao L."/>
            <person name="Zhang X."/>
            <person name="Wang H."/>
            <person name="Yang Z."/>
            <person name="Liu X."/>
            <person name="Jiang W."/>
            <person name="Mao L."/>
            <person name="Kong X."/>
            <person name="Jiao Y."/>
            <person name="Jia J."/>
        </authorList>
    </citation>
    <scope>NUCLEOTIDE SEQUENCE [LARGE SCALE GENOMIC DNA]</scope>
    <source>
        <strain evidence="9">cv. AL8/78</strain>
    </source>
</reference>
<evidence type="ECO:0000256" key="4">
    <source>
        <dbReference type="ARBA" id="ARBA00023242"/>
    </source>
</evidence>
<comment type="similarity">
    <text evidence="2">Belongs to the NOP5/NOP56 family.</text>
</comment>
<evidence type="ECO:0000256" key="2">
    <source>
        <dbReference type="ARBA" id="ARBA00009211"/>
    </source>
</evidence>
<feature type="domain" description="Nop" evidence="7">
    <location>
        <begin position="344"/>
        <end position="462"/>
    </location>
</feature>
<keyword evidence="9" id="KW-1185">Reference proteome</keyword>
<name>A0A452ZTC9_AEGTS</name>
<dbReference type="Gene3D" id="1.10.287.4070">
    <property type="match status" value="2"/>
</dbReference>
<feature type="region of interest" description="Disordered" evidence="6">
    <location>
        <begin position="481"/>
        <end position="597"/>
    </location>
</feature>
<dbReference type="InterPro" id="IPR012976">
    <property type="entry name" value="NOSIC"/>
</dbReference>
<dbReference type="Pfam" id="PF08156">
    <property type="entry name" value="NOP5NT"/>
    <property type="match status" value="1"/>
</dbReference>
<dbReference type="EnsemblPlants" id="AET1Gv20909400.5">
    <property type="protein sequence ID" value="AET1Gv20909400.5"/>
    <property type="gene ID" value="AET1Gv20909400"/>
</dbReference>
<reference evidence="8" key="3">
    <citation type="journal article" date="2017" name="Nature">
        <title>Genome sequence of the progenitor of the wheat D genome Aegilops tauschii.</title>
        <authorList>
            <person name="Luo M.C."/>
            <person name="Gu Y.Q."/>
            <person name="Puiu D."/>
            <person name="Wang H."/>
            <person name="Twardziok S.O."/>
            <person name="Deal K.R."/>
            <person name="Huo N."/>
            <person name="Zhu T."/>
            <person name="Wang L."/>
            <person name="Wang Y."/>
            <person name="McGuire P.E."/>
            <person name="Liu S."/>
            <person name="Long H."/>
            <person name="Ramasamy R.K."/>
            <person name="Rodriguez J.C."/>
            <person name="Van S.L."/>
            <person name="Yuan L."/>
            <person name="Wang Z."/>
            <person name="Xia Z."/>
            <person name="Xiao L."/>
            <person name="Anderson O.D."/>
            <person name="Ouyang S."/>
            <person name="Liang Y."/>
            <person name="Zimin A.V."/>
            <person name="Pertea G."/>
            <person name="Qi P."/>
            <person name="Bennetzen J.L."/>
            <person name="Dai X."/>
            <person name="Dawson M.W."/>
            <person name="Muller H.G."/>
            <person name="Kugler K."/>
            <person name="Rivarola-Duarte L."/>
            <person name="Spannagl M."/>
            <person name="Mayer K.F.X."/>
            <person name="Lu F.H."/>
            <person name="Bevan M.W."/>
            <person name="Leroy P."/>
            <person name="Li P."/>
            <person name="You F.M."/>
            <person name="Sun Q."/>
            <person name="Liu Z."/>
            <person name="Lyons E."/>
            <person name="Wicker T."/>
            <person name="Salzberg S.L."/>
            <person name="Devos K.M."/>
            <person name="Dvorak J."/>
        </authorList>
    </citation>
    <scope>NUCLEOTIDE SEQUENCE [LARGE SCALE GENOMIC DNA]</scope>
    <source>
        <strain evidence="8">cv. AL8/78</strain>
    </source>
</reference>
<dbReference type="InterPro" id="IPR002687">
    <property type="entry name" value="Nop_dom"/>
</dbReference>
<proteinExistence type="inferred from homology"/>
<dbReference type="AlphaFoldDB" id="A0A452ZTC9"/>
<dbReference type="PANTHER" id="PTHR10894">
    <property type="entry name" value="NUCLEOLAR PROTEIN 5 NUCLEOLAR PROTEIN NOP5 NOP58"/>
    <property type="match status" value="1"/>
</dbReference>
<sequence length="597" mass="66480">AIFPAPASQTPRPPPAKRAGEMALYLLFESASGYALFHAHGIDEIGQSVDAVRSTVLDLKRFSKAVKLAGFTPFLSAVDALNQCNAISEGIMTDELRNFLELNLPKVKEGKKAKFRVGVMEPKVGSHITEATGIPCESNDYVQELLRAVRLHLDQFIDQLKPSDLEKAQLGLGHSYSRAKVKFNVNRVDNMVIQAIFLLDTLDKDVNSFSMRVREWYGWHFPELVKIVNDNYLYAKLAKFVVNKSDLSEKDIPALADLIGDEDKAKEIVEAAKASMGNNHVHNWYMLLSSCQGSLVYVIFFLFSGQDLSPVDLINVQQFAQRVMNLSEYRKNLYEYLVTKMNDIAPNLTSLIGEMVGARLISHAGSLSNLAKCPASTLQILGAEKALFRALKTRGNTPKYGLIFHSSFIGRASTKNKGRMARYLANKCSIASRIDCYSDMSSSIFGEKLREQVEERLDFYDKGVAPRKNLDVMKAAIEEGMTNTVSEEDKEKENGDTTAKKSKKKKSKSEADGDAMDLDKPANTAAAEEGTEKKKKKKKHKLEEPQDQEMAANVNGEQDETPKKKKKKNRDAAESVEPKTATEGKKKKKKSKTEADD</sequence>
<dbReference type="GO" id="GO:0042254">
    <property type="term" value="P:ribosome biogenesis"/>
    <property type="evidence" value="ECO:0007669"/>
    <property type="project" value="UniProtKB-KW"/>
</dbReference>
<dbReference type="Proteomes" id="UP000015105">
    <property type="component" value="Chromosome 1D"/>
</dbReference>
<keyword evidence="3" id="KW-0690">Ribosome biogenesis</keyword>
<dbReference type="Gene3D" id="1.10.246.90">
    <property type="entry name" value="Nop domain"/>
    <property type="match status" value="1"/>
</dbReference>
<dbReference type="InterPro" id="IPR042239">
    <property type="entry name" value="Nop_C"/>
</dbReference>
<dbReference type="PANTHER" id="PTHR10894:SF40">
    <property type="entry name" value="OS07G0661800 PROTEIN"/>
    <property type="match status" value="1"/>
</dbReference>
<dbReference type="SUPFAM" id="SSF89124">
    <property type="entry name" value="Nop domain"/>
    <property type="match status" value="1"/>
</dbReference>
<reference evidence="9" key="1">
    <citation type="journal article" date="2014" name="Science">
        <title>Ancient hybridizations among the ancestral genomes of bread wheat.</title>
        <authorList>
            <consortium name="International Wheat Genome Sequencing Consortium,"/>
            <person name="Marcussen T."/>
            <person name="Sandve S.R."/>
            <person name="Heier L."/>
            <person name="Spannagl M."/>
            <person name="Pfeifer M."/>
            <person name="Jakobsen K.S."/>
            <person name="Wulff B.B."/>
            <person name="Steuernagel B."/>
            <person name="Mayer K.F."/>
            <person name="Olsen O.A."/>
        </authorList>
    </citation>
    <scope>NUCLEOTIDE SEQUENCE [LARGE SCALE GENOMIC DNA]</scope>
    <source>
        <strain evidence="9">cv. AL8/78</strain>
    </source>
</reference>
<evidence type="ECO:0000313" key="8">
    <source>
        <dbReference type="EnsemblPlants" id="AET1Gv20909400.5"/>
    </source>
</evidence>
<evidence type="ECO:0000256" key="3">
    <source>
        <dbReference type="ARBA" id="ARBA00022517"/>
    </source>
</evidence>
<reference evidence="8" key="5">
    <citation type="journal article" date="2021" name="G3 (Bethesda)">
        <title>Aegilops tauschii genome assembly Aet v5.0 features greater sequence contiguity and improved annotation.</title>
        <authorList>
            <person name="Wang L."/>
            <person name="Zhu T."/>
            <person name="Rodriguez J.C."/>
            <person name="Deal K.R."/>
            <person name="Dubcovsky J."/>
            <person name="McGuire P.E."/>
            <person name="Lux T."/>
            <person name="Spannagl M."/>
            <person name="Mayer K.F.X."/>
            <person name="Baldrich P."/>
            <person name="Meyers B.C."/>
            <person name="Huo N."/>
            <person name="Gu Y.Q."/>
            <person name="Zhou H."/>
            <person name="Devos K.M."/>
            <person name="Bennetzen J.L."/>
            <person name="Unver T."/>
            <person name="Budak H."/>
            <person name="Gulick P.J."/>
            <person name="Galiba G."/>
            <person name="Kalapos B."/>
            <person name="Nelson D.R."/>
            <person name="Li P."/>
            <person name="You F.M."/>
            <person name="Luo M.C."/>
            <person name="Dvorak J."/>
        </authorList>
    </citation>
    <scope>NUCLEOTIDE SEQUENCE [LARGE SCALE GENOMIC DNA]</scope>
    <source>
        <strain evidence="8">cv. AL8/78</strain>
    </source>
</reference>
<dbReference type="GO" id="GO:0030515">
    <property type="term" value="F:snoRNA binding"/>
    <property type="evidence" value="ECO:0007669"/>
    <property type="project" value="InterPro"/>
</dbReference>
<keyword evidence="4" id="KW-0539">Nucleus</keyword>
<evidence type="ECO:0000256" key="1">
    <source>
        <dbReference type="ARBA" id="ARBA00004604"/>
    </source>
</evidence>
<evidence type="ECO:0000313" key="9">
    <source>
        <dbReference type="Proteomes" id="UP000015105"/>
    </source>
</evidence>
<feature type="compositionally biased region" description="Basic and acidic residues" evidence="6">
    <location>
        <begin position="487"/>
        <end position="499"/>
    </location>
</feature>
<dbReference type="InterPro" id="IPR045056">
    <property type="entry name" value="Nop56/Nop58"/>
</dbReference>
<dbReference type="InterPro" id="IPR012974">
    <property type="entry name" value="NOP58/56_N"/>
</dbReference>
<organism evidence="8 9">
    <name type="scientific">Aegilops tauschii subsp. strangulata</name>
    <name type="common">Goatgrass</name>
    <dbReference type="NCBI Taxonomy" id="200361"/>
    <lineage>
        <taxon>Eukaryota</taxon>
        <taxon>Viridiplantae</taxon>
        <taxon>Streptophyta</taxon>
        <taxon>Embryophyta</taxon>
        <taxon>Tracheophyta</taxon>
        <taxon>Spermatophyta</taxon>
        <taxon>Magnoliopsida</taxon>
        <taxon>Liliopsida</taxon>
        <taxon>Poales</taxon>
        <taxon>Poaceae</taxon>
        <taxon>BOP clade</taxon>
        <taxon>Pooideae</taxon>
        <taxon>Triticodae</taxon>
        <taxon>Triticeae</taxon>
        <taxon>Triticinae</taxon>
        <taxon>Aegilops</taxon>
    </lineage>
</organism>
<dbReference type="GO" id="GO:0032040">
    <property type="term" value="C:small-subunit processome"/>
    <property type="evidence" value="ECO:0007669"/>
    <property type="project" value="InterPro"/>
</dbReference>
<dbReference type="STRING" id="200361.A0A452ZTC9"/>
<dbReference type="GO" id="GO:0031428">
    <property type="term" value="C:box C/D methylation guide snoRNP complex"/>
    <property type="evidence" value="ECO:0007669"/>
    <property type="project" value="InterPro"/>
</dbReference>
<protein>
    <recommendedName>
        <fullName evidence="5">Nucleolar protein 56</fullName>
    </recommendedName>
</protein>
<dbReference type="Pfam" id="PF01798">
    <property type="entry name" value="Nop"/>
    <property type="match status" value="1"/>
</dbReference>
<dbReference type="InterPro" id="IPR036070">
    <property type="entry name" value="Nop_dom_sf"/>
</dbReference>
<accession>A0A452ZTC9</accession>
<reference evidence="8" key="4">
    <citation type="submission" date="2019-03" db="UniProtKB">
        <authorList>
            <consortium name="EnsemblPlants"/>
        </authorList>
    </citation>
    <scope>IDENTIFICATION</scope>
</reference>
<evidence type="ECO:0000256" key="5">
    <source>
        <dbReference type="ARBA" id="ARBA00040742"/>
    </source>
</evidence>